<dbReference type="SUPFAM" id="SSF53098">
    <property type="entry name" value="Ribonuclease H-like"/>
    <property type="match status" value="1"/>
</dbReference>
<proteinExistence type="predicted"/>
<protein>
    <submittedName>
        <fullName evidence="1">Uncharacterized protein</fullName>
    </submittedName>
</protein>
<evidence type="ECO:0000313" key="1">
    <source>
        <dbReference type="EMBL" id="THX36875.1"/>
    </source>
</evidence>
<dbReference type="InterPro" id="IPR012337">
    <property type="entry name" value="RNaseH-like_sf"/>
</dbReference>
<dbReference type="AlphaFoldDB" id="A0A4S9EQ74"/>
<gene>
    <name evidence="1" type="ORF">D6D10_06318</name>
</gene>
<name>A0A4S9EQ74_AURPU</name>
<evidence type="ECO:0000313" key="2">
    <source>
        <dbReference type="Proteomes" id="UP000308953"/>
    </source>
</evidence>
<reference evidence="1 2" key="1">
    <citation type="submission" date="2018-10" db="EMBL/GenBank/DDBJ databases">
        <title>Fifty Aureobasidium pullulans genomes reveal a recombining polyextremotolerant generalist.</title>
        <authorList>
            <person name="Gostincar C."/>
            <person name="Turk M."/>
            <person name="Zajc J."/>
            <person name="Gunde-Cimerman N."/>
        </authorList>
    </citation>
    <scope>NUCLEOTIDE SEQUENCE [LARGE SCALE GENOMIC DNA]</scope>
    <source>
        <strain evidence="1 2">EXF-9785</strain>
    </source>
</reference>
<sequence>MSASLEEAIAAVIAESQEPSEAIAKISQGTGIADHEAVDYLRKFFEWVMRSARRRPNENMEQTSLKHRHWQFLETLVEFMEPLQQVTKLCEGDDATLDQVLMSMDFLRKHYDQSIVRHASDLVLTAAIRTSRFALDKWQAINDYTPAYTAALLLHPTYREAYITTHWP</sequence>
<comment type="caution">
    <text evidence="1">The sequence shown here is derived from an EMBL/GenBank/DDBJ whole genome shotgun (WGS) entry which is preliminary data.</text>
</comment>
<dbReference type="Proteomes" id="UP000308953">
    <property type="component" value="Unassembled WGS sequence"/>
</dbReference>
<organism evidence="1 2">
    <name type="scientific">Aureobasidium pullulans</name>
    <name type="common">Black yeast</name>
    <name type="synonym">Pullularia pullulans</name>
    <dbReference type="NCBI Taxonomy" id="5580"/>
    <lineage>
        <taxon>Eukaryota</taxon>
        <taxon>Fungi</taxon>
        <taxon>Dikarya</taxon>
        <taxon>Ascomycota</taxon>
        <taxon>Pezizomycotina</taxon>
        <taxon>Dothideomycetes</taxon>
        <taxon>Dothideomycetidae</taxon>
        <taxon>Dothideales</taxon>
        <taxon>Saccotheciaceae</taxon>
        <taxon>Aureobasidium</taxon>
    </lineage>
</organism>
<accession>A0A4S9EQ74</accession>
<dbReference type="EMBL" id="QZAV01000151">
    <property type="protein sequence ID" value="THX36875.1"/>
    <property type="molecule type" value="Genomic_DNA"/>
</dbReference>